<organism evidence="2 3">
    <name type="scientific">Bacillus thuringiensis</name>
    <dbReference type="NCBI Taxonomy" id="1428"/>
    <lineage>
        <taxon>Bacteria</taxon>
        <taxon>Bacillati</taxon>
        <taxon>Bacillota</taxon>
        <taxon>Bacilli</taxon>
        <taxon>Bacillales</taxon>
        <taxon>Bacillaceae</taxon>
        <taxon>Bacillus</taxon>
        <taxon>Bacillus cereus group</taxon>
    </lineage>
</organism>
<dbReference type="EMBL" id="LDER01000386">
    <property type="protein sequence ID" value="RVU60397.1"/>
    <property type="molecule type" value="Genomic_DNA"/>
</dbReference>
<dbReference type="SUPFAM" id="SSF56349">
    <property type="entry name" value="DNA breaking-rejoining enzymes"/>
    <property type="match status" value="1"/>
</dbReference>
<accession>A0A437SBE6</accession>
<dbReference type="InterPro" id="IPR013762">
    <property type="entry name" value="Integrase-like_cat_sf"/>
</dbReference>
<evidence type="ECO:0000256" key="1">
    <source>
        <dbReference type="ARBA" id="ARBA00023172"/>
    </source>
</evidence>
<reference evidence="2 3" key="1">
    <citation type="submission" date="2018-01" db="EMBL/GenBank/DDBJ databases">
        <title>Complete genome sequence of G25-42.</title>
        <authorList>
            <person name="Zheng Z."/>
            <person name="Sun M."/>
        </authorList>
    </citation>
    <scope>NUCLEOTIDE SEQUENCE [LARGE SCALE GENOMIC DNA]</scope>
    <source>
        <strain evidence="2 3">G25-42</strain>
    </source>
</reference>
<evidence type="ECO:0000313" key="3">
    <source>
        <dbReference type="Proteomes" id="UP000286687"/>
    </source>
</evidence>
<dbReference type="GO" id="GO:0003677">
    <property type="term" value="F:DNA binding"/>
    <property type="evidence" value="ECO:0007669"/>
    <property type="project" value="InterPro"/>
</dbReference>
<dbReference type="Proteomes" id="UP000286687">
    <property type="component" value="Unassembled WGS sequence"/>
</dbReference>
<sequence length="714" mass="83363">MIYLTVSRVIPNSPFYQQLKDKINKKVLHLQDSRGTFLLDKLHEKNLKYFVNNVLDRHWNNPLLLVMMVQVFNNIDAQTIYTISRVLHPRMKDLFNAFSLKSMTAFDVEVHLYQYLKGDVFSEHSNSMRANLLKEYRIAAYATKKWITQKIEVEKQSYFEQFLLPIPSFDMGDFSFNKLARSKRHNNRKSETDAVVPSLPEIRAEGHFRMNQMKRIRDNFLLACEQANSPDVGLPLEFSWEEPERIGEHFYFRLWDKPSFVLHHREQFSTSVIKKAAQRSGVYSAENNHYFVEFIKAERIEDDDMAEGPWFIELFEKGVVGYWSYKVTDEEAEQKRELLNSWGYREGNSTVNPIPFFLGHNGMLSPGNFVSRNQDKANGVLFDVEPAYVTATFGLLALDIFTTTGARMNELLQLNNDKGCLKAGKFKNKIRYSFYAVPKGRDEAEPFYISEQTVRLIREVQMMLKEHYESEGIPSVEYRDARKHLFPDPKKYFFQYNHKAFKDITVSACVRFLVHGLRFETQEGKPVAVKSHLLRHAFATEAVQRQDMSINVVAKILHQNDVKITEYYSEPTPSQIAQSISDLHDMISDYIDIDETYLRSPKKLQEELDEYQEKVGVFNNVLGGTCVTDMVCTIKMACLGCQAKIPEPEKKHELVEVIDLSKDMEKRYDALGLTVEVKKARAMRRHARNELKEIELIEQYREEQNYESKIQFNK</sequence>
<dbReference type="RefSeq" id="WP_127814671.1">
    <property type="nucleotide sequence ID" value="NZ_LDER01000386.1"/>
</dbReference>
<name>A0A437SBE6_BACTU</name>
<comment type="caution">
    <text evidence="2">The sequence shown here is derived from an EMBL/GenBank/DDBJ whole genome shotgun (WGS) entry which is preliminary data.</text>
</comment>
<evidence type="ECO:0000313" key="2">
    <source>
        <dbReference type="EMBL" id="RVU60397.1"/>
    </source>
</evidence>
<proteinExistence type="predicted"/>
<dbReference type="AlphaFoldDB" id="A0A437SBE6"/>
<gene>
    <name evidence="2" type="ORF">BM74_31705</name>
</gene>
<protein>
    <submittedName>
        <fullName evidence="2">Site-specific integrase</fullName>
    </submittedName>
</protein>
<dbReference type="Gene3D" id="1.10.443.10">
    <property type="entry name" value="Intergrase catalytic core"/>
    <property type="match status" value="1"/>
</dbReference>
<dbReference type="InterPro" id="IPR011010">
    <property type="entry name" value="DNA_brk_join_enz"/>
</dbReference>
<dbReference type="GO" id="GO:0006310">
    <property type="term" value="P:DNA recombination"/>
    <property type="evidence" value="ECO:0007669"/>
    <property type="project" value="UniProtKB-KW"/>
</dbReference>
<keyword evidence="1" id="KW-0233">DNA recombination</keyword>
<dbReference type="GO" id="GO:0015074">
    <property type="term" value="P:DNA integration"/>
    <property type="evidence" value="ECO:0007669"/>
    <property type="project" value="InterPro"/>
</dbReference>